<evidence type="ECO:0000313" key="2">
    <source>
        <dbReference type="EMBL" id="GJJ72090.1"/>
    </source>
</evidence>
<reference evidence="2" key="2">
    <citation type="journal article" date="2022" name="Microbiol. Resour. Announc.">
        <title>Whole-Genome Sequence of Entomortierella parvispora E1425, a Mucoromycotan Fungus Associated with Burkholderiaceae-Related Endosymbiotic Bacteria.</title>
        <authorList>
            <person name="Herlambang A."/>
            <person name="Guo Y."/>
            <person name="Takashima Y."/>
            <person name="Narisawa K."/>
            <person name="Ohta H."/>
            <person name="Nishizawa T."/>
        </authorList>
    </citation>
    <scope>NUCLEOTIDE SEQUENCE</scope>
    <source>
        <strain evidence="2">E1425</strain>
    </source>
</reference>
<proteinExistence type="predicted"/>
<reference evidence="2" key="1">
    <citation type="submission" date="2021-11" db="EMBL/GenBank/DDBJ databases">
        <authorList>
            <person name="Herlambang A."/>
            <person name="Guo Y."/>
            <person name="Takashima Y."/>
            <person name="Nishizawa T."/>
        </authorList>
    </citation>
    <scope>NUCLEOTIDE SEQUENCE</scope>
    <source>
        <strain evidence="2">E1425</strain>
    </source>
</reference>
<evidence type="ECO:0000313" key="3">
    <source>
        <dbReference type="Proteomes" id="UP000827284"/>
    </source>
</evidence>
<dbReference type="AlphaFoldDB" id="A0A9P3H8K6"/>
<feature type="region of interest" description="Disordered" evidence="1">
    <location>
        <begin position="136"/>
        <end position="160"/>
    </location>
</feature>
<sequence>MRRMPTSRTNPSPVAPQSLFLEVFNDPTEEPQLPGGGDMSFVEQIQPQENERSLSRRPILDLSGNSLSTNGDEYGFGASFYGLSHRHPQQQQAKADFKNRSAPQSLFLEVFKDPEEEPQLPGDDDMTFVEVPIHLGDPTLNSESQFPLSGENETEGQFEQ</sequence>
<dbReference type="Proteomes" id="UP000827284">
    <property type="component" value="Unassembled WGS sequence"/>
</dbReference>
<accession>A0A9P3H8K6</accession>
<keyword evidence="3" id="KW-1185">Reference proteome</keyword>
<name>A0A9P3H8K6_9FUNG</name>
<dbReference type="EMBL" id="BQFW01000006">
    <property type="protein sequence ID" value="GJJ72090.1"/>
    <property type="molecule type" value="Genomic_DNA"/>
</dbReference>
<evidence type="ECO:0000256" key="1">
    <source>
        <dbReference type="SAM" id="MobiDB-lite"/>
    </source>
</evidence>
<organism evidence="2 3">
    <name type="scientific">Entomortierella parvispora</name>
    <dbReference type="NCBI Taxonomy" id="205924"/>
    <lineage>
        <taxon>Eukaryota</taxon>
        <taxon>Fungi</taxon>
        <taxon>Fungi incertae sedis</taxon>
        <taxon>Mucoromycota</taxon>
        <taxon>Mortierellomycotina</taxon>
        <taxon>Mortierellomycetes</taxon>
        <taxon>Mortierellales</taxon>
        <taxon>Mortierellaceae</taxon>
        <taxon>Entomortierella</taxon>
    </lineage>
</organism>
<gene>
    <name evidence="2" type="ORF">EMPS_04447</name>
</gene>
<comment type="caution">
    <text evidence="2">The sequence shown here is derived from an EMBL/GenBank/DDBJ whole genome shotgun (WGS) entry which is preliminary data.</text>
</comment>
<protein>
    <submittedName>
        <fullName evidence="2">Uncharacterized protein</fullName>
    </submittedName>
</protein>